<accession>A0AAE1KPS7</accession>
<reference evidence="6" key="1">
    <citation type="submission" date="2023-10" db="EMBL/GenBank/DDBJ databases">
        <title>Genome assemblies of two species of porcelain crab, Petrolisthes cinctipes and Petrolisthes manimaculis (Anomura: Porcellanidae).</title>
        <authorList>
            <person name="Angst P."/>
        </authorList>
    </citation>
    <scope>NUCLEOTIDE SEQUENCE</scope>
    <source>
        <strain evidence="6">PB745_01</strain>
        <tissue evidence="6">Gill</tissue>
    </source>
</reference>
<proteinExistence type="inferred from homology"/>
<dbReference type="Proteomes" id="UP001286313">
    <property type="component" value="Unassembled WGS sequence"/>
</dbReference>
<feature type="compositionally biased region" description="Basic and acidic residues" evidence="4">
    <location>
        <begin position="115"/>
        <end position="139"/>
    </location>
</feature>
<dbReference type="Pfam" id="PF00233">
    <property type="entry name" value="PDEase_I"/>
    <property type="match status" value="1"/>
</dbReference>
<dbReference type="InterPro" id="IPR023174">
    <property type="entry name" value="PDEase_CS"/>
</dbReference>
<evidence type="ECO:0000256" key="1">
    <source>
        <dbReference type="ARBA" id="ARBA00022723"/>
    </source>
</evidence>
<comment type="similarity">
    <text evidence="3">Belongs to the cyclic nucleotide phosphodiesterase family.</text>
</comment>
<dbReference type="InterPro" id="IPR003607">
    <property type="entry name" value="HD/PDEase_dom"/>
</dbReference>
<comment type="caution">
    <text evidence="6">The sequence shown here is derived from an EMBL/GenBank/DDBJ whole genome shotgun (WGS) entry which is preliminary data.</text>
</comment>
<feature type="domain" description="PDEase" evidence="5">
    <location>
        <begin position="477"/>
        <end position="913"/>
    </location>
</feature>
<feature type="compositionally biased region" description="Acidic residues" evidence="4">
    <location>
        <begin position="140"/>
        <end position="150"/>
    </location>
</feature>
<name>A0AAE1KPS7_PETCI</name>
<dbReference type="InterPro" id="IPR002073">
    <property type="entry name" value="PDEase_catalytic_dom"/>
</dbReference>
<dbReference type="GO" id="GO:0046872">
    <property type="term" value="F:metal ion binding"/>
    <property type="evidence" value="ECO:0007669"/>
    <property type="project" value="UniProtKB-KW"/>
</dbReference>
<dbReference type="AlphaFoldDB" id="A0AAE1KPS7"/>
<dbReference type="EC" id="3.1.4.-" evidence="3"/>
<feature type="region of interest" description="Disordered" evidence="4">
    <location>
        <begin position="394"/>
        <end position="439"/>
    </location>
</feature>
<dbReference type="FunFam" id="1.10.1300.10:FF:000026">
    <property type="entry name" value="Phosphodiesterase"/>
    <property type="match status" value="1"/>
</dbReference>
<dbReference type="EMBL" id="JAWQEG010001631">
    <property type="protein sequence ID" value="KAK3877765.1"/>
    <property type="molecule type" value="Genomic_DNA"/>
</dbReference>
<feature type="compositionally biased region" description="Acidic residues" evidence="4">
    <location>
        <begin position="415"/>
        <end position="432"/>
    </location>
</feature>
<evidence type="ECO:0000259" key="5">
    <source>
        <dbReference type="PROSITE" id="PS51845"/>
    </source>
</evidence>
<feature type="compositionally biased region" description="Acidic residues" evidence="4">
    <location>
        <begin position="74"/>
        <end position="83"/>
    </location>
</feature>
<dbReference type="SMART" id="SM00471">
    <property type="entry name" value="HDc"/>
    <property type="match status" value="1"/>
</dbReference>
<keyword evidence="2 3" id="KW-0378">Hydrolase</keyword>
<dbReference type="GO" id="GO:0004114">
    <property type="term" value="F:3',5'-cyclic-nucleotide phosphodiesterase activity"/>
    <property type="evidence" value="ECO:0007669"/>
    <property type="project" value="InterPro"/>
</dbReference>
<gene>
    <name evidence="6" type="ORF">Pcinc_017536</name>
</gene>
<evidence type="ECO:0000313" key="7">
    <source>
        <dbReference type="Proteomes" id="UP001286313"/>
    </source>
</evidence>
<comment type="cofactor">
    <cofactor evidence="3">
        <name>a divalent metal cation</name>
        <dbReference type="ChEBI" id="CHEBI:60240"/>
    </cofactor>
    <text evidence="3">Binds 2 divalent metal cations per subunit. Site 1 may preferentially bind zinc ions, while site 2 has a preference for magnesium and/or manganese ions.</text>
</comment>
<dbReference type="PANTHER" id="PTHR11347">
    <property type="entry name" value="CYCLIC NUCLEOTIDE PHOSPHODIESTERASE"/>
    <property type="match status" value="1"/>
</dbReference>
<feature type="region of interest" description="Disordered" evidence="4">
    <location>
        <begin position="824"/>
        <end position="884"/>
    </location>
</feature>
<feature type="region of interest" description="Disordered" evidence="4">
    <location>
        <begin position="269"/>
        <end position="308"/>
    </location>
</feature>
<organism evidence="6 7">
    <name type="scientific">Petrolisthes cinctipes</name>
    <name type="common">Flat porcelain crab</name>
    <dbReference type="NCBI Taxonomy" id="88211"/>
    <lineage>
        <taxon>Eukaryota</taxon>
        <taxon>Metazoa</taxon>
        <taxon>Ecdysozoa</taxon>
        <taxon>Arthropoda</taxon>
        <taxon>Crustacea</taxon>
        <taxon>Multicrustacea</taxon>
        <taxon>Malacostraca</taxon>
        <taxon>Eumalacostraca</taxon>
        <taxon>Eucarida</taxon>
        <taxon>Decapoda</taxon>
        <taxon>Pleocyemata</taxon>
        <taxon>Anomura</taxon>
        <taxon>Galatheoidea</taxon>
        <taxon>Porcellanidae</taxon>
        <taxon>Petrolisthes</taxon>
    </lineage>
</organism>
<dbReference type="PROSITE" id="PS51845">
    <property type="entry name" value="PDEASE_I_2"/>
    <property type="match status" value="1"/>
</dbReference>
<feature type="compositionally biased region" description="Basic and acidic residues" evidence="4">
    <location>
        <begin position="46"/>
        <end position="59"/>
    </location>
</feature>
<evidence type="ECO:0000256" key="3">
    <source>
        <dbReference type="RuleBase" id="RU363067"/>
    </source>
</evidence>
<dbReference type="PROSITE" id="PS00126">
    <property type="entry name" value="PDEASE_I_1"/>
    <property type="match status" value="1"/>
</dbReference>
<dbReference type="GO" id="GO:0007165">
    <property type="term" value="P:signal transduction"/>
    <property type="evidence" value="ECO:0007669"/>
    <property type="project" value="InterPro"/>
</dbReference>
<feature type="compositionally biased region" description="Low complexity" evidence="4">
    <location>
        <begin position="838"/>
        <end position="848"/>
    </location>
</feature>
<feature type="compositionally biased region" description="Acidic residues" evidence="4">
    <location>
        <begin position="852"/>
        <end position="876"/>
    </location>
</feature>
<feature type="region of interest" description="Disordered" evidence="4">
    <location>
        <begin position="916"/>
        <end position="1010"/>
    </location>
</feature>
<feature type="compositionally biased region" description="Pro residues" evidence="4">
    <location>
        <begin position="955"/>
        <end position="968"/>
    </location>
</feature>
<evidence type="ECO:0000313" key="6">
    <source>
        <dbReference type="EMBL" id="KAK3877765.1"/>
    </source>
</evidence>
<feature type="compositionally biased region" description="Low complexity" evidence="4">
    <location>
        <begin position="1"/>
        <end position="13"/>
    </location>
</feature>
<feature type="compositionally biased region" description="Basic and acidic residues" evidence="4">
    <location>
        <begin position="99"/>
        <end position="108"/>
    </location>
</feature>
<feature type="region of interest" description="Disordered" evidence="4">
    <location>
        <begin position="1"/>
        <end position="187"/>
    </location>
</feature>
<evidence type="ECO:0000256" key="4">
    <source>
        <dbReference type="SAM" id="MobiDB-lite"/>
    </source>
</evidence>
<keyword evidence="1 3" id="KW-0479">Metal-binding</keyword>
<protein>
    <recommendedName>
        <fullName evidence="3">Phosphodiesterase</fullName>
        <ecNumber evidence="3">3.1.4.-</ecNumber>
    </recommendedName>
</protein>
<evidence type="ECO:0000256" key="2">
    <source>
        <dbReference type="ARBA" id="ARBA00022801"/>
    </source>
</evidence>
<dbReference type="InterPro" id="IPR036971">
    <property type="entry name" value="PDEase_catalytic_dom_sf"/>
</dbReference>
<dbReference type="Gene3D" id="1.10.1300.10">
    <property type="entry name" value="3'5'-cyclic nucleotide phosphodiesterase, catalytic domain"/>
    <property type="match status" value="1"/>
</dbReference>
<sequence>MSTSTWTTTTSATGMPTLEPSPCRKRASSFRAVVNTGPHGSMFPPRDQEGEEARKELGRGRRSSCIIFRRTQEEEREDEEEEEGKTRKNNRGGGGRVNFRLEEKEAKEGIGGTGEIKRGGGENKKTDEVKSKDNKKKEEKDEEEEEEEDSAPYVTPCGSPTHTCCHLDSRLEPPGGGRGDRDGSKNRSYSTTALYHYQDRGQGRQQGVRERQTVCSLHPLGDHDVNHLDRFEESILVARGLHDGTGNQSGGAYSDRLRRLQKLPNQHVEPIGLCDDCTNRNNNYPDSTTTSPTGPPPPPQVPNKDTTPSPLEACECKCGGVVEGVVDEGLQKPPDARSVSEVSVHLAHPKLHARVATSDYESSDSPSSVETSEEALGMGRVKLVAAAAEGAAAVAVKEEQEEDEEKLEEERRQEEEVEVEEEVEEENQEEEETRQVEVEGEVKEKKQQYKHLLLFPSPLAFRDGVAVGLLWAEGDGSVYDLRHLQEDPLLCRIHDWDYPVFSLLYQAKNMILSQLSYRVFSEVGLFETFKIPIQEFLNYFHALELGYREIPYHNATHASDVLHAVYYLTSQPIPGFIMLPPEPDSPALRHDDTCESPRLVHRQSFTAEDTYGVLGANLPALELMALYTASAMHDYDHPGRTNAFLVTTNAPQAVLYNDRSVLENHHAAAAWSLFLSRPQYNFLCHLDRAEFKRFRFLVIEAILATDLKRHFEILAEFNAKANETDAPGLDWGSESDRMLAMQMCIKLADINGPCKALDIHTQWTARIAEEFYEQGDEESKLGLPVSPYMDRDNPQLAKLQESFINHLVAPLCNAYGEAGLMPGVWQESAPGDDDEPVPDLIPDLLPDLTLEMTDDEDEERREERDEEGEADIEDGVTSESTDTASGRARKIFCLQTQHLQDNHQFWVNRIKEEQRLAEEDEDNDQQGNETVDHQQRHHVGSEGEGEGEGRGASPPDNPPGSAPPPPLGHPGVMVLPINGDEPMEPIEEERTPASVSSSRTFSFEKEDSKL</sequence>
<keyword evidence="7" id="KW-1185">Reference proteome</keyword>
<dbReference type="SUPFAM" id="SSF109604">
    <property type="entry name" value="HD-domain/PDEase-like"/>
    <property type="match status" value="1"/>
</dbReference>